<accession>A0A0K8VR12</accession>
<dbReference type="PANTHER" id="PTHR11662">
    <property type="entry name" value="SOLUTE CARRIER FAMILY 17"/>
    <property type="match status" value="1"/>
</dbReference>
<keyword evidence="2" id="KW-0813">Transport</keyword>
<name>A0A0K8VR12_BACLA</name>
<dbReference type="Gene3D" id="1.20.1250.20">
    <property type="entry name" value="MFS general substrate transporter like domains"/>
    <property type="match status" value="1"/>
</dbReference>
<evidence type="ECO:0000256" key="4">
    <source>
        <dbReference type="ARBA" id="ARBA00022847"/>
    </source>
</evidence>
<keyword evidence="3 7" id="KW-0812">Transmembrane</keyword>
<dbReference type="PROSITE" id="PS50850">
    <property type="entry name" value="MFS"/>
    <property type="match status" value="1"/>
</dbReference>
<protein>
    <submittedName>
        <fullName evidence="9">Putative inorganic phosphate cotransporter</fullName>
    </submittedName>
</protein>
<dbReference type="FunFam" id="1.20.1250.20:FF:000423">
    <property type="entry name" value="Putative inorganic phosphate cotransporter-like Protein"/>
    <property type="match status" value="1"/>
</dbReference>
<feature type="transmembrane region" description="Helical" evidence="7">
    <location>
        <begin position="192"/>
        <end position="213"/>
    </location>
</feature>
<comment type="subcellular location">
    <subcellularLocation>
        <location evidence="1">Membrane</location>
        <topology evidence="1">Multi-pass membrane protein</topology>
    </subcellularLocation>
</comment>
<dbReference type="InterPro" id="IPR011701">
    <property type="entry name" value="MFS"/>
</dbReference>
<feature type="transmembrane region" description="Helical" evidence="7">
    <location>
        <begin position="12"/>
        <end position="34"/>
    </location>
</feature>
<evidence type="ECO:0000256" key="5">
    <source>
        <dbReference type="ARBA" id="ARBA00022989"/>
    </source>
</evidence>
<dbReference type="InterPro" id="IPR036259">
    <property type="entry name" value="MFS_trans_sf"/>
</dbReference>
<keyword evidence="5 7" id="KW-1133">Transmembrane helix</keyword>
<dbReference type="AlphaFoldDB" id="A0A0K8VR12"/>
<dbReference type="InterPro" id="IPR020846">
    <property type="entry name" value="MFS_dom"/>
</dbReference>
<dbReference type="GO" id="GO:0006820">
    <property type="term" value="P:monoatomic anion transport"/>
    <property type="evidence" value="ECO:0007669"/>
    <property type="project" value="TreeGrafter"/>
</dbReference>
<keyword evidence="6 7" id="KW-0472">Membrane</keyword>
<dbReference type="PANTHER" id="PTHR11662:SF280">
    <property type="entry name" value="FI21844P1-RELATED"/>
    <property type="match status" value="1"/>
</dbReference>
<evidence type="ECO:0000256" key="6">
    <source>
        <dbReference type="ARBA" id="ARBA00023136"/>
    </source>
</evidence>
<organism evidence="9">
    <name type="scientific">Bactrocera latifrons</name>
    <name type="common">Malaysian fruit fly</name>
    <name type="synonym">Chaetodacus latifrons</name>
    <dbReference type="NCBI Taxonomy" id="174628"/>
    <lineage>
        <taxon>Eukaryota</taxon>
        <taxon>Metazoa</taxon>
        <taxon>Ecdysozoa</taxon>
        <taxon>Arthropoda</taxon>
        <taxon>Hexapoda</taxon>
        <taxon>Insecta</taxon>
        <taxon>Pterygota</taxon>
        <taxon>Neoptera</taxon>
        <taxon>Endopterygota</taxon>
        <taxon>Diptera</taxon>
        <taxon>Brachycera</taxon>
        <taxon>Muscomorpha</taxon>
        <taxon>Tephritoidea</taxon>
        <taxon>Tephritidae</taxon>
        <taxon>Bactrocera</taxon>
        <taxon>Bactrocera</taxon>
    </lineage>
</organism>
<gene>
    <name evidence="9" type="primary">Picot_0</name>
    <name evidence="9" type="ORF">c0_g1_i1</name>
</gene>
<feature type="transmembrane region" description="Helical" evidence="7">
    <location>
        <begin position="167"/>
        <end position="186"/>
    </location>
</feature>
<feature type="transmembrane region" description="Helical" evidence="7">
    <location>
        <begin position="424"/>
        <end position="445"/>
    </location>
</feature>
<evidence type="ECO:0000259" key="8">
    <source>
        <dbReference type="PROSITE" id="PS50850"/>
    </source>
</evidence>
<proteinExistence type="predicted"/>
<feature type="transmembrane region" description="Helical" evidence="7">
    <location>
        <begin position="126"/>
        <end position="146"/>
    </location>
</feature>
<keyword evidence="4" id="KW-0769">Symport</keyword>
<dbReference type="GO" id="GO:0016020">
    <property type="term" value="C:membrane"/>
    <property type="evidence" value="ECO:0007669"/>
    <property type="project" value="UniProtKB-SubCell"/>
</dbReference>
<dbReference type="OrthoDB" id="2985014at2759"/>
<reference evidence="9" key="1">
    <citation type="submission" date="2015-06" db="EMBL/GenBank/DDBJ databases">
        <authorList>
            <person name="Hoefler B.C."/>
            <person name="Straight P.D."/>
        </authorList>
    </citation>
    <scope>NUCLEOTIDE SEQUENCE</scope>
</reference>
<feature type="transmembrane region" description="Helical" evidence="7">
    <location>
        <begin position="301"/>
        <end position="321"/>
    </location>
</feature>
<evidence type="ECO:0000256" key="2">
    <source>
        <dbReference type="ARBA" id="ARBA00022448"/>
    </source>
</evidence>
<feature type="transmembrane region" description="Helical" evidence="7">
    <location>
        <begin position="100"/>
        <end position="120"/>
    </location>
</feature>
<sequence length="482" mass="52773">MVTKSFDLIQNGFIIPARYIQVLLMFTAILLVFYQRVNLSVAIVVLNKLNGTTGTTQPQFDYSSLTPHQRSSMLGSVFWGTFSVQLLSGYLSSHYGTVKLLLCCVLGSSLISMGLPYVLIYCGYEAFIAFRVLQGCTQGIVFPAVYGHLAKWCPLKERSLLGGVSQSGLDMGMALGFLCSGLLALTSLGWMAIFYVPGVAGVIWSALWLAFAAESPEKCHYISHKERTLISEVGVAAMITKRNAPIPWCAILTSVPYLVLVLVKLSHGLSIFTLMQQIPLYINGLYDYEIHVNAMLSSLPFFLMFVTSHLVSYTAHYLLVVRKCSLALVRKSMNTLSTWVPAVAFVAMTLLSKELVSANIACLIVAVTTYAAAAVGSSLNHIDLSPNFGGMLVGMTNMVMTGMGVISPIAVAEIVKDENDRSQWNIIFLIIAALLFLGNLLYLLFGKMVAQPWDKIESMDNRAADNNTVASFEVDTIRNIVK</sequence>
<feature type="transmembrane region" description="Helical" evidence="7">
    <location>
        <begin position="391"/>
        <end position="412"/>
    </location>
</feature>
<dbReference type="FunFam" id="1.20.1250.20:FF:000003">
    <property type="entry name" value="Solute carrier family 17 member 3"/>
    <property type="match status" value="1"/>
</dbReference>
<evidence type="ECO:0000256" key="1">
    <source>
        <dbReference type="ARBA" id="ARBA00004141"/>
    </source>
</evidence>
<dbReference type="Pfam" id="PF07690">
    <property type="entry name" value="MFS_1"/>
    <property type="match status" value="1"/>
</dbReference>
<dbReference type="SUPFAM" id="SSF103473">
    <property type="entry name" value="MFS general substrate transporter"/>
    <property type="match status" value="1"/>
</dbReference>
<dbReference type="GO" id="GO:0015293">
    <property type="term" value="F:symporter activity"/>
    <property type="evidence" value="ECO:0007669"/>
    <property type="project" value="UniProtKB-KW"/>
</dbReference>
<evidence type="ECO:0000256" key="7">
    <source>
        <dbReference type="SAM" id="Phobius"/>
    </source>
</evidence>
<dbReference type="InterPro" id="IPR050382">
    <property type="entry name" value="MFS_Na/Anion_cotransporter"/>
</dbReference>
<evidence type="ECO:0000256" key="3">
    <source>
        <dbReference type="ARBA" id="ARBA00022692"/>
    </source>
</evidence>
<feature type="domain" description="Major facilitator superfamily (MFS) profile" evidence="8">
    <location>
        <begin position="24"/>
        <end position="450"/>
    </location>
</feature>
<evidence type="ECO:0000313" key="9">
    <source>
        <dbReference type="EMBL" id="JAI41321.1"/>
    </source>
</evidence>
<feature type="transmembrane region" description="Helical" evidence="7">
    <location>
        <begin position="358"/>
        <end position="379"/>
    </location>
</feature>
<feature type="transmembrane region" description="Helical" evidence="7">
    <location>
        <begin position="246"/>
        <end position="265"/>
    </location>
</feature>
<dbReference type="EMBL" id="GDHF01010993">
    <property type="protein sequence ID" value="JAI41321.1"/>
    <property type="molecule type" value="Transcribed_RNA"/>
</dbReference>